<keyword evidence="8" id="KW-0378">Hydrolase</keyword>
<evidence type="ECO:0000256" key="2">
    <source>
        <dbReference type="ARBA" id="ARBA00001946"/>
    </source>
</evidence>
<accession>A0A9D2BUF1</accession>
<reference evidence="10" key="1">
    <citation type="journal article" date="2021" name="PeerJ">
        <title>Extensive microbial diversity within the chicken gut microbiome revealed by metagenomics and culture.</title>
        <authorList>
            <person name="Gilroy R."/>
            <person name="Ravi A."/>
            <person name="Getino M."/>
            <person name="Pursley I."/>
            <person name="Horton D.L."/>
            <person name="Alikhan N.F."/>
            <person name="Baker D."/>
            <person name="Gharbi K."/>
            <person name="Hall N."/>
            <person name="Watson M."/>
            <person name="Adriaenssens E.M."/>
            <person name="Foster-Nyarko E."/>
            <person name="Jarju S."/>
            <person name="Secka A."/>
            <person name="Antonio M."/>
            <person name="Oren A."/>
            <person name="Chaudhuri R.R."/>
            <person name="La Ragione R."/>
            <person name="Hildebrand F."/>
            <person name="Pallen M.J."/>
        </authorList>
    </citation>
    <scope>NUCLEOTIDE SEQUENCE</scope>
    <source>
        <strain evidence="10">ChiHecec2B26-7398</strain>
    </source>
</reference>
<keyword evidence="9" id="KW-0482">Metalloprotease</keyword>
<dbReference type="PRINTS" id="PR00919">
    <property type="entry name" value="THERMOPTASE"/>
</dbReference>
<dbReference type="PANTHER" id="PTHR34448:SF3">
    <property type="entry name" value="AMINOPEPTIDASE AMPS"/>
    <property type="match status" value="1"/>
</dbReference>
<comment type="cofactor">
    <cofactor evidence="2">
        <name>Mg(2+)</name>
        <dbReference type="ChEBI" id="CHEBI:18420"/>
    </cofactor>
</comment>
<dbReference type="GO" id="GO:0004177">
    <property type="term" value="F:aminopeptidase activity"/>
    <property type="evidence" value="ECO:0007669"/>
    <property type="project" value="UniProtKB-KW"/>
</dbReference>
<organism evidence="10 11">
    <name type="scientific">Candidatus Gemmiger excrementipullorum</name>
    <dbReference type="NCBI Taxonomy" id="2838610"/>
    <lineage>
        <taxon>Bacteria</taxon>
        <taxon>Bacillati</taxon>
        <taxon>Bacillota</taxon>
        <taxon>Clostridia</taxon>
        <taxon>Eubacteriales</taxon>
        <taxon>Gemmiger</taxon>
    </lineage>
</organism>
<dbReference type="EMBL" id="DXEI01000056">
    <property type="protein sequence ID" value="HIX94521.1"/>
    <property type="molecule type" value="Genomic_DNA"/>
</dbReference>
<dbReference type="GO" id="GO:0046872">
    <property type="term" value="F:metal ion binding"/>
    <property type="evidence" value="ECO:0007669"/>
    <property type="project" value="UniProtKB-KW"/>
</dbReference>
<dbReference type="PANTHER" id="PTHR34448">
    <property type="entry name" value="AMINOPEPTIDASE"/>
    <property type="match status" value="1"/>
</dbReference>
<evidence type="ECO:0000256" key="9">
    <source>
        <dbReference type="ARBA" id="ARBA00023049"/>
    </source>
</evidence>
<comment type="cofactor">
    <cofactor evidence="3">
        <name>Zn(2+)</name>
        <dbReference type="ChEBI" id="CHEBI:29105"/>
    </cofactor>
</comment>
<comment type="cofactor">
    <cofactor evidence="1">
        <name>Co(2+)</name>
        <dbReference type="ChEBI" id="CHEBI:48828"/>
    </cofactor>
</comment>
<evidence type="ECO:0000256" key="1">
    <source>
        <dbReference type="ARBA" id="ARBA00001941"/>
    </source>
</evidence>
<dbReference type="SUPFAM" id="SSF144052">
    <property type="entry name" value="Thermophilic metalloprotease-like"/>
    <property type="match status" value="1"/>
</dbReference>
<dbReference type="GO" id="GO:0008237">
    <property type="term" value="F:metallopeptidase activity"/>
    <property type="evidence" value="ECO:0007669"/>
    <property type="project" value="UniProtKB-KW"/>
</dbReference>
<gene>
    <name evidence="10" type="ORF">H9846_03580</name>
</gene>
<evidence type="ECO:0000256" key="6">
    <source>
        <dbReference type="ARBA" id="ARBA00022670"/>
    </source>
</evidence>
<name>A0A9D2BUF1_9FIRM</name>
<evidence type="ECO:0000313" key="10">
    <source>
        <dbReference type="EMBL" id="HIX94521.1"/>
    </source>
</evidence>
<dbReference type="GO" id="GO:0006508">
    <property type="term" value="P:proteolysis"/>
    <property type="evidence" value="ECO:0007669"/>
    <property type="project" value="UniProtKB-KW"/>
</dbReference>
<dbReference type="Proteomes" id="UP000886751">
    <property type="component" value="Unassembled WGS sequence"/>
</dbReference>
<dbReference type="Gene3D" id="3.40.1830.10">
    <property type="entry name" value="Thermophilic metalloprotease (M29)"/>
    <property type="match status" value="1"/>
</dbReference>
<evidence type="ECO:0000256" key="7">
    <source>
        <dbReference type="ARBA" id="ARBA00022723"/>
    </source>
</evidence>
<comment type="caution">
    <text evidence="10">The sequence shown here is derived from an EMBL/GenBank/DDBJ whole genome shotgun (WGS) entry which is preliminary data.</text>
</comment>
<protein>
    <submittedName>
        <fullName evidence="10">Aminopeptidase</fullName>
    </submittedName>
</protein>
<sequence>MNQQYLQLYADFIVKVGVNVRPRQNFIVRCPVTMPAFAHACVRAGYEAGAKHVVVRWEDDQLTRLHMELAQESDLCELKPYELRSYLDYAEDPDGCCTLAIHAADPEALAGLDAGKVNRVNLARRTAMKPWQEYTMNDRVQWCVVAVPAPGWAAKVFPDLPVEEAMEKLWEVIFDVCRVSTGDPVAAWREHVAKTSARRDQLNAWGLDRVHITSGNGTDLTIGLAQDATWEGASSKSERGIEFIANVPTEEVFCAPDRARVDGIVYGTKPYAYNGQLIEGWHVTFKDGKVVEHGAEKNAALLAELLATDENADRIGEIALVPASSPINRSGVLFYNTLFDENAACHIAFGAGYPTNIKGGASLTRAQLLEKGLNDSAIHEDVMIGAPDTHVTGVTKDGREVTIFENGEWAF</sequence>
<evidence type="ECO:0000256" key="3">
    <source>
        <dbReference type="ARBA" id="ARBA00001947"/>
    </source>
</evidence>
<proteinExistence type="inferred from homology"/>
<keyword evidence="5 10" id="KW-0031">Aminopeptidase</keyword>
<evidence type="ECO:0000256" key="8">
    <source>
        <dbReference type="ARBA" id="ARBA00022801"/>
    </source>
</evidence>
<dbReference type="InterPro" id="IPR000787">
    <property type="entry name" value="Peptidase_M29"/>
</dbReference>
<reference evidence="10" key="2">
    <citation type="submission" date="2021-04" db="EMBL/GenBank/DDBJ databases">
        <authorList>
            <person name="Gilroy R."/>
        </authorList>
    </citation>
    <scope>NUCLEOTIDE SEQUENCE</scope>
    <source>
        <strain evidence="10">ChiHecec2B26-7398</strain>
    </source>
</reference>
<dbReference type="InterPro" id="IPR052170">
    <property type="entry name" value="M29_Exopeptidase"/>
</dbReference>
<dbReference type="InterPro" id="IPR035097">
    <property type="entry name" value="M29_N-terminal"/>
</dbReference>
<evidence type="ECO:0000313" key="11">
    <source>
        <dbReference type="Proteomes" id="UP000886751"/>
    </source>
</evidence>
<keyword evidence="7" id="KW-0479">Metal-binding</keyword>
<dbReference type="AlphaFoldDB" id="A0A9D2BUF1"/>
<evidence type="ECO:0000256" key="4">
    <source>
        <dbReference type="ARBA" id="ARBA00008236"/>
    </source>
</evidence>
<comment type="similarity">
    <text evidence="4">Belongs to the peptidase M29 family.</text>
</comment>
<evidence type="ECO:0000256" key="5">
    <source>
        <dbReference type="ARBA" id="ARBA00022438"/>
    </source>
</evidence>
<keyword evidence="6" id="KW-0645">Protease</keyword>
<dbReference type="Pfam" id="PF02073">
    <property type="entry name" value="Peptidase_M29"/>
    <property type="match status" value="1"/>
</dbReference>